<protein>
    <submittedName>
        <fullName evidence="5">OmpA family protein</fullName>
    </submittedName>
</protein>
<keyword evidence="3" id="KW-1133">Transmembrane helix</keyword>
<dbReference type="CDD" id="cd07185">
    <property type="entry name" value="OmpA_C-like"/>
    <property type="match status" value="1"/>
</dbReference>
<evidence type="ECO:0000313" key="6">
    <source>
        <dbReference type="Proteomes" id="UP000786183"/>
    </source>
</evidence>
<name>A0ABS7WRR0_9BACT</name>
<accession>A0ABS7WRR0</accession>
<evidence type="ECO:0000256" key="2">
    <source>
        <dbReference type="SAM" id="Coils"/>
    </source>
</evidence>
<dbReference type="PANTHER" id="PTHR30329:SF21">
    <property type="entry name" value="LIPOPROTEIN YIAD-RELATED"/>
    <property type="match status" value="1"/>
</dbReference>
<dbReference type="InterPro" id="IPR036737">
    <property type="entry name" value="OmpA-like_sf"/>
</dbReference>
<evidence type="ECO:0000256" key="1">
    <source>
        <dbReference type="PROSITE-ProRule" id="PRU00473"/>
    </source>
</evidence>
<dbReference type="PANTHER" id="PTHR30329">
    <property type="entry name" value="STATOR ELEMENT OF FLAGELLAR MOTOR COMPLEX"/>
    <property type="match status" value="1"/>
</dbReference>
<evidence type="ECO:0000259" key="4">
    <source>
        <dbReference type="PROSITE" id="PS51123"/>
    </source>
</evidence>
<feature type="coiled-coil region" evidence="2">
    <location>
        <begin position="52"/>
        <end position="170"/>
    </location>
</feature>
<evidence type="ECO:0000256" key="3">
    <source>
        <dbReference type="SAM" id="Phobius"/>
    </source>
</evidence>
<dbReference type="SUPFAM" id="SSF103088">
    <property type="entry name" value="OmpA-like"/>
    <property type="match status" value="1"/>
</dbReference>
<dbReference type="InterPro" id="IPR050330">
    <property type="entry name" value="Bact_OuterMem_StrucFunc"/>
</dbReference>
<proteinExistence type="predicted"/>
<dbReference type="RefSeq" id="WP_224325344.1">
    <property type="nucleotide sequence ID" value="NZ_JACGBB010000008.1"/>
</dbReference>
<sequence length="324" mass="36871">MQKNNENSNGSFWIVYADLMAGLLFVFILLLSAIILKYIFTQDALMSEKASLDKSKALILNKEQLLEKLQNELKKANNSLLLEQDKNIQINDYVKDLTLSIDEVNEKNQELLKDVDEKDAQILALLAQLEENNKDINTKDEQLEEISKKLQSFKIEYDKLKNNKSKLITALQDKLSKQILVDINSGSISLNASVLFDSDEFSIKEDAKKELKETLSKYFTAILNSPEILANIEAIIIEGHTDSSGSYIYNLELSQKRALEIMKFIHSFNKNVKLEKLLQAVGKSYNEPIIKDGKEDKQASRRIEIKLLFTNKAATSNFEKAIGE</sequence>
<keyword evidence="6" id="KW-1185">Reference proteome</keyword>
<gene>
    <name evidence="5" type="ORF">AVCANL283_04845</name>
</gene>
<keyword evidence="2" id="KW-0175">Coiled coil</keyword>
<keyword evidence="3" id="KW-0812">Transmembrane</keyword>
<comment type="caution">
    <text evidence="5">The sequence shown here is derived from an EMBL/GenBank/DDBJ whole genome shotgun (WGS) entry which is preliminary data.</text>
</comment>
<dbReference type="Proteomes" id="UP000786183">
    <property type="component" value="Unassembled WGS sequence"/>
</dbReference>
<dbReference type="EMBL" id="JACGBB010000008">
    <property type="protein sequence ID" value="MBZ7987431.1"/>
    <property type="molecule type" value="Genomic_DNA"/>
</dbReference>
<reference evidence="5 6" key="1">
    <citation type="submission" date="2020-07" db="EMBL/GenBank/DDBJ databases">
        <title>Transfer of Campylobacter canadensis to the novel genus Avispirillum gen. nov., that also includes two novel species recovered from migratory waterfowl: Avispirillum anseris sp. nov. and Avispirillum brantae sp. nov.</title>
        <authorList>
            <person name="Miller W.G."/>
            <person name="Chapman M.H."/>
            <person name="Yee E."/>
            <person name="Inglis G.D."/>
        </authorList>
    </citation>
    <scope>NUCLEOTIDE SEQUENCE [LARGE SCALE GENOMIC DNA]</scope>
    <source>
        <strain evidence="5 6">L283</strain>
    </source>
</reference>
<dbReference type="InterPro" id="IPR006665">
    <property type="entry name" value="OmpA-like"/>
</dbReference>
<evidence type="ECO:0000313" key="5">
    <source>
        <dbReference type="EMBL" id="MBZ7987431.1"/>
    </source>
</evidence>
<keyword evidence="1 3" id="KW-0472">Membrane</keyword>
<dbReference type="PROSITE" id="PS51123">
    <property type="entry name" value="OMPA_2"/>
    <property type="match status" value="1"/>
</dbReference>
<dbReference type="Gene3D" id="3.30.1330.60">
    <property type="entry name" value="OmpA-like domain"/>
    <property type="match status" value="1"/>
</dbReference>
<feature type="domain" description="OmpA-like" evidence="4">
    <location>
        <begin position="183"/>
        <end position="311"/>
    </location>
</feature>
<dbReference type="Pfam" id="PF00691">
    <property type="entry name" value="OmpA"/>
    <property type="match status" value="1"/>
</dbReference>
<organism evidence="5 6">
    <name type="scientific">Campylobacter canadensis</name>
    <dbReference type="NCBI Taxonomy" id="449520"/>
    <lineage>
        <taxon>Bacteria</taxon>
        <taxon>Pseudomonadati</taxon>
        <taxon>Campylobacterota</taxon>
        <taxon>Epsilonproteobacteria</taxon>
        <taxon>Campylobacterales</taxon>
        <taxon>Campylobacteraceae</taxon>
        <taxon>Campylobacter</taxon>
    </lineage>
</organism>
<feature type="transmembrane region" description="Helical" evidence="3">
    <location>
        <begin position="12"/>
        <end position="40"/>
    </location>
</feature>